<evidence type="ECO:0000313" key="8">
    <source>
        <dbReference type="Proteomes" id="UP000244905"/>
    </source>
</evidence>
<name>A0A2V1II71_9BACT</name>
<evidence type="ECO:0000256" key="5">
    <source>
        <dbReference type="ARBA" id="ARBA00023136"/>
    </source>
</evidence>
<dbReference type="EMBL" id="PUEC01000029">
    <property type="protein sequence ID" value="PWB00897.1"/>
    <property type="molecule type" value="Genomic_DNA"/>
</dbReference>
<dbReference type="GO" id="GO:0005886">
    <property type="term" value="C:plasma membrane"/>
    <property type="evidence" value="ECO:0007669"/>
    <property type="project" value="UniProtKB-SubCell"/>
</dbReference>
<dbReference type="AlphaFoldDB" id="A0A2V1II71"/>
<dbReference type="Proteomes" id="UP000244905">
    <property type="component" value="Unassembled WGS sequence"/>
</dbReference>
<evidence type="ECO:0000256" key="6">
    <source>
        <dbReference type="SAM" id="Phobius"/>
    </source>
</evidence>
<accession>A0A2V1II71</accession>
<dbReference type="PANTHER" id="PTHR39087">
    <property type="entry name" value="UPF0104 MEMBRANE PROTEIN MJ1595"/>
    <property type="match status" value="1"/>
</dbReference>
<dbReference type="PANTHER" id="PTHR39087:SF2">
    <property type="entry name" value="UPF0104 MEMBRANE PROTEIN MJ1595"/>
    <property type="match status" value="1"/>
</dbReference>
<organism evidence="7 8">
    <name type="scientific">Duncaniella muris</name>
    <dbReference type="NCBI Taxonomy" id="2094150"/>
    <lineage>
        <taxon>Bacteria</taxon>
        <taxon>Pseudomonadati</taxon>
        <taxon>Bacteroidota</taxon>
        <taxon>Bacteroidia</taxon>
        <taxon>Bacteroidales</taxon>
        <taxon>Muribaculaceae</taxon>
        <taxon>Duncaniella</taxon>
    </lineage>
</organism>
<gene>
    <name evidence="7" type="ORF">C5O23_11330</name>
</gene>
<protein>
    <submittedName>
        <fullName evidence="7">UPF0104 family protein</fullName>
    </submittedName>
</protein>
<evidence type="ECO:0000256" key="2">
    <source>
        <dbReference type="ARBA" id="ARBA00022475"/>
    </source>
</evidence>
<feature type="transmembrane region" description="Helical" evidence="6">
    <location>
        <begin position="268"/>
        <end position="288"/>
    </location>
</feature>
<sequence length="368" mass="41134">MMQQKMSEGSAHRLVAVIARVMKYLLPVAVSAGMVVWLFHKVDIRQIGEIMSSGVDYRYLVAMMVLTVLSHVIRGIRWGIQLRAAGIPRIPVLAESVSIFGAYALNLLFPYLGEAWRCVYISRREQCKLSTVVGTDIGDRASDGIMILLLVFIALFVARPYMDRFFDRYPLGEAIDRITTSGGLWIWIAVVVALLVAGDYFFRRTAFVKGVNRSLRRIWNGFVVLFHMKGTGLYIVLTFGIWICYFLDTYLCFFAFPFTRQLISGQGYCWGLIPGLVVFVFGSCSMGVPSNGGLGPWNIAVMFALSLFGISESDGAAYSLVCWSFQTAMLIASGIFSAIYIILSRRRRPAHRPVMDKANLINSGNSEK</sequence>
<comment type="subcellular location">
    <subcellularLocation>
        <location evidence="1">Cell membrane</location>
        <topology evidence="1">Multi-pass membrane protein</topology>
    </subcellularLocation>
</comment>
<comment type="caution">
    <text evidence="7">The sequence shown here is derived from an EMBL/GenBank/DDBJ whole genome shotgun (WGS) entry which is preliminary data.</text>
</comment>
<keyword evidence="8" id="KW-1185">Reference proteome</keyword>
<feature type="transmembrane region" description="Helical" evidence="6">
    <location>
        <begin position="316"/>
        <end position="343"/>
    </location>
</feature>
<evidence type="ECO:0000256" key="4">
    <source>
        <dbReference type="ARBA" id="ARBA00022989"/>
    </source>
</evidence>
<feature type="transmembrane region" description="Helical" evidence="6">
    <location>
        <begin position="144"/>
        <end position="162"/>
    </location>
</feature>
<feature type="transmembrane region" description="Helical" evidence="6">
    <location>
        <begin position="92"/>
        <end position="112"/>
    </location>
</feature>
<keyword evidence="4 6" id="KW-1133">Transmembrane helix</keyword>
<evidence type="ECO:0000313" key="7">
    <source>
        <dbReference type="EMBL" id="PWB00897.1"/>
    </source>
</evidence>
<dbReference type="InterPro" id="IPR022791">
    <property type="entry name" value="L-PG_synthase/AglD"/>
</dbReference>
<feature type="transmembrane region" description="Helical" evidence="6">
    <location>
        <begin position="21"/>
        <end position="39"/>
    </location>
</feature>
<feature type="transmembrane region" description="Helical" evidence="6">
    <location>
        <begin position="59"/>
        <end position="80"/>
    </location>
</feature>
<proteinExistence type="predicted"/>
<keyword evidence="2" id="KW-1003">Cell membrane</keyword>
<keyword evidence="3 6" id="KW-0812">Transmembrane</keyword>
<feature type="transmembrane region" description="Helical" evidence="6">
    <location>
        <begin position="183"/>
        <end position="202"/>
    </location>
</feature>
<evidence type="ECO:0000256" key="1">
    <source>
        <dbReference type="ARBA" id="ARBA00004651"/>
    </source>
</evidence>
<keyword evidence="5 6" id="KW-0472">Membrane</keyword>
<dbReference type="Pfam" id="PF03706">
    <property type="entry name" value="LPG_synthase_TM"/>
    <property type="match status" value="1"/>
</dbReference>
<reference evidence="8" key="1">
    <citation type="submission" date="2018-02" db="EMBL/GenBank/DDBJ databases">
        <authorList>
            <person name="Clavel T."/>
            <person name="Strowig T."/>
        </authorList>
    </citation>
    <scope>NUCLEOTIDE SEQUENCE [LARGE SCALE GENOMIC DNA]</scope>
    <source>
        <strain evidence="8">DSM 103720</strain>
    </source>
</reference>
<evidence type="ECO:0000256" key="3">
    <source>
        <dbReference type="ARBA" id="ARBA00022692"/>
    </source>
</evidence>
<feature type="transmembrane region" description="Helical" evidence="6">
    <location>
        <begin position="233"/>
        <end position="256"/>
    </location>
</feature>